<accession>A0A2X2F008</accession>
<sequence>MPREIAFHGVYLPTVTVLFIVGLLVMWVVDRLFASIGLYRFTWHPSLFRLSLFACIYGVMALTVYR</sequence>
<dbReference type="AlphaFoldDB" id="A0A2X2F008"/>
<reference evidence="6 10" key="2">
    <citation type="submission" date="2020-10" db="EMBL/GenBank/DDBJ databases">
        <title>Genome sequences of Pseudomonas isolates.</title>
        <authorList>
            <person name="Wessels L."/>
            <person name="Reich F."/>
            <person name="Hammerl J."/>
        </authorList>
    </citation>
    <scope>NUCLEOTIDE SEQUENCE [LARGE SCALE GENOMIC DNA]</scope>
    <source>
        <strain evidence="6 10">20-MO00624-0</strain>
    </source>
</reference>
<dbReference type="EMBL" id="JADTXM010000003">
    <property type="protein sequence ID" value="MBH3438227.1"/>
    <property type="molecule type" value="Genomic_DNA"/>
</dbReference>
<name>A0A2X2F008_PSELU</name>
<organism evidence="8 9">
    <name type="scientific">Pseudomonas luteola</name>
    <dbReference type="NCBI Taxonomy" id="47886"/>
    <lineage>
        <taxon>Bacteria</taxon>
        <taxon>Pseudomonadati</taxon>
        <taxon>Pseudomonadota</taxon>
        <taxon>Gammaproteobacteria</taxon>
        <taxon>Pseudomonadales</taxon>
        <taxon>Pseudomonadaceae</taxon>
        <taxon>Pseudomonas</taxon>
    </lineage>
</organism>
<evidence type="ECO:0000313" key="9">
    <source>
        <dbReference type="Proteomes" id="UP000250443"/>
    </source>
</evidence>
<protein>
    <submittedName>
        <fullName evidence="6">DUF1656 domain-containing protein</fullName>
    </submittedName>
    <submittedName>
        <fullName evidence="8">Na+-dependent transporter</fullName>
        <ecNumber evidence="8">2.7.1.130</ecNumber>
    </submittedName>
</protein>
<dbReference type="Proteomes" id="UP000250443">
    <property type="component" value="Unassembled WGS sequence"/>
</dbReference>
<evidence type="ECO:0000313" key="7">
    <source>
        <dbReference type="EMBL" id="MBH3438227.1"/>
    </source>
</evidence>
<keyword evidence="2 5" id="KW-0812">Transmembrane</keyword>
<dbReference type="InterPro" id="IPR012451">
    <property type="entry name" value="DUF1656"/>
</dbReference>
<dbReference type="EMBL" id="JADMCD010000004">
    <property type="protein sequence ID" value="MBF8641026.1"/>
    <property type="molecule type" value="Genomic_DNA"/>
</dbReference>
<dbReference type="Proteomes" id="UP000626180">
    <property type="component" value="Unassembled WGS sequence"/>
</dbReference>
<dbReference type="Proteomes" id="UP000638986">
    <property type="component" value="Unassembled WGS sequence"/>
</dbReference>
<evidence type="ECO:0000313" key="8">
    <source>
        <dbReference type="EMBL" id="SPZ12090.1"/>
    </source>
</evidence>
<evidence type="ECO:0000256" key="4">
    <source>
        <dbReference type="ARBA" id="ARBA00023136"/>
    </source>
</evidence>
<keyword evidence="1" id="KW-1003">Cell membrane</keyword>
<evidence type="ECO:0000313" key="11">
    <source>
        <dbReference type="Proteomes" id="UP000638986"/>
    </source>
</evidence>
<keyword evidence="3 5" id="KW-1133">Transmembrane helix</keyword>
<evidence type="ECO:0000256" key="3">
    <source>
        <dbReference type="ARBA" id="ARBA00022989"/>
    </source>
</evidence>
<evidence type="ECO:0000313" key="6">
    <source>
        <dbReference type="EMBL" id="MBF8641026.1"/>
    </source>
</evidence>
<evidence type="ECO:0000256" key="2">
    <source>
        <dbReference type="ARBA" id="ARBA00022692"/>
    </source>
</evidence>
<keyword evidence="10" id="KW-1185">Reference proteome</keyword>
<evidence type="ECO:0000313" key="10">
    <source>
        <dbReference type="Proteomes" id="UP000626180"/>
    </source>
</evidence>
<reference evidence="7 11" key="3">
    <citation type="submission" date="2020-11" db="EMBL/GenBank/DDBJ databases">
        <title>Enhanced detection system for hospital associated transmission using whole genome sequencing surveillance.</title>
        <authorList>
            <person name="Harrison L.H."/>
            <person name="Van Tyne D."/>
            <person name="Marsh J.W."/>
            <person name="Griffith M.P."/>
            <person name="Snyder D.J."/>
            <person name="Cooper V.S."/>
            <person name="Mustapha M."/>
        </authorList>
    </citation>
    <scope>NUCLEOTIDE SEQUENCE [LARGE SCALE GENOMIC DNA]</scope>
    <source>
        <strain evidence="7 11">PSB00013</strain>
    </source>
</reference>
<gene>
    <name evidence="7" type="ORF">I5Q09_05965</name>
    <name evidence="6" type="ORF">IRZ65_10055</name>
    <name evidence="8" type="ORF">NCTC11842_04278</name>
</gene>
<feature type="transmembrane region" description="Helical" evidence="5">
    <location>
        <begin position="7"/>
        <end position="27"/>
    </location>
</feature>
<feature type="transmembrane region" description="Helical" evidence="5">
    <location>
        <begin position="47"/>
        <end position="65"/>
    </location>
</feature>
<dbReference type="EMBL" id="UAUF01000014">
    <property type="protein sequence ID" value="SPZ12090.1"/>
    <property type="molecule type" value="Genomic_DNA"/>
</dbReference>
<proteinExistence type="predicted"/>
<dbReference type="EC" id="2.7.1.130" evidence="8"/>
<dbReference type="GO" id="GO:0009029">
    <property type="term" value="F:lipid-A 4'-kinase activity"/>
    <property type="evidence" value="ECO:0007669"/>
    <property type="project" value="UniProtKB-EC"/>
</dbReference>
<dbReference type="Pfam" id="PF07869">
    <property type="entry name" value="DUF1656"/>
    <property type="match status" value="1"/>
</dbReference>
<keyword evidence="4 5" id="KW-0472">Membrane</keyword>
<evidence type="ECO:0000256" key="1">
    <source>
        <dbReference type="ARBA" id="ARBA00022475"/>
    </source>
</evidence>
<keyword evidence="8" id="KW-0808">Transferase</keyword>
<evidence type="ECO:0000256" key="5">
    <source>
        <dbReference type="SAM" id="Phobius"/>
    </source>
</evidence>
<dbReference type="RefSeq" id="WP_010796023.1">
    <property type="nucleotide sequence ID" value="NZ_CP044086.1"/>
</dbReference>
<reference evidence="8 9" key="1">
    <citation type="submission" date="2018-06" db="EMBL/GenBank/DDBJ databases">
        <authorList>
            <consortium name="Pathogen Informatics"/>
            <person name="Doyle S."/>
        </authorList>
    </citation>
    <scope>NUCLEOTIDE SEQUENCE [LARGE SCALE GENOMIC DNA]</scope>
    <source>
        <strain evidence="8 9">NCTC11842</strain>
    </source>
</reference>
<dbReference type="GeneID" id="300266806"/>